<proteinExistence type="predicted"/>
<dbReference type="GeneTree" id="ENSGT00980000199127"/>
<dbReference type="AlphaFoldDB" id="A0A8C3ZL69"/>
<gene>
    <name evidence="1" type="primary">CDKN2D</name>
</gene>
<protein>
    <submittedName>
        <fullName evidence="1">Uncharacterized protein</fullName>
    </submittedName>
</protein>
<dbReference type="Ensembl" id="ENSDCDT00010069143.1">
    <property type="protein sequence ID" value="ENSDCDP00010058443.1"/>
    <property type="gene ID" value="ENSDCDG00010032877.1"/>
</dbReference>
<accession>A0A8C3ZL69</accession>
<evidence type="ECO:0000313" key="2">
    <source>
        <dbReference type="Ensembl" id="ENSDCDP00010058443.1"/>
    </source>
</evidence>
<keyword evidence="3" id="KW-1185">Reference proteome</keyword>
<evidence type="ECO:0000313" key="3">
    <source>
        <dbReference type="Proteomes" id="UP000694580"/>
    </source>
</evidence>
<evidence type="ECO:0000313" key="1">
    <source>
        <dbReference type="Ensembl" id="ENSDCDP00010028997.1"/>
    </source>
</evidence>
<reference evidence="1" key="2">
    <citation type="submission" date="2025-05" db="UniProtKB">
        <authorList>
            <consortium name="Ensembl"/>
        </authorList>
    </citation>
    <scope>IDENTIFICATION</scope>
</reference>
<sequence>MTDIYPHRYRAAANQPRLSRGRIEVRGHLRVLPGERRSLTGDLQHAILGLHHQLLRGEVVDVQADLPGVLGLLDLGHAAAELPGQGPGVGRVLGHHQRAGQVGDGGQAVADVAGPVAAGEGRHLLGEGGHAEGLVEDPAALVPVPERVPAGGAQEGEGHASLCHVSALHKTHRLSLAIAIYFIVP</sequence>
<dbReference type="Ensembl" id="ENSDCDT00010035782.1">
    <property type="protein sequence ID" value="ENSDCDP00010028997.1"/>
    <property type="gene ID" value="ENSDCDG00010018286.1"/>
</dbReference>
<dbReference type="Proteomes" id="UP000694580">
    <property type="component" value="Chromosome 6"/>
</dbReference>
<organism evidence="1 3">
    <name type="scientific">Denticeps clupeoides</name>
    <name type="common">denticle herring</name>
    <dbReference type="NCBI Taxonomy" id="299321"/>
    <lineage>
        <taxon>Eukaryota</taxon>
        <taxon>Metazoa</taxon>
        <taxon>Chordata</taxon>
        <taxon>Craniata</taxon>
        <taxon>Vertebrata</taxon>
        <taxon>Euteleostomi</taxon>
        <taxon>Actinopterygii</taxon>
        <taxon>Neopterygii</taxon>
        <taxon>Teleostei</taxon>
        <taxon>Clupei</taxon>
        <taxon>Clupeiformes</taxon>
        <taxon>Denticipitoidei</taxon>
        <taxon>Denticipitidae</taxon>
        <taxon>Denticeps</taxon>
    </lineage>
</organism>
<name>A0A8C3ZL69_9TELE</name>
<reference evidence="2 3" key="1">
    <citation type="submission" date="2020-06" db="EMBL/GenBank/DDBJ databases">
        <authorList>
            <consortium name="Wellcome Sanger Institute Data Sharing"/>
        </authorList>
    </citation>
    <scope>NUCLEOTIDE SEQUENCE [LARGE SCALE GENOMIC DNA]</scope>
</reference>